<evidence type="ECO:0000313" key="4">
    <source>
        <dbReference type="Proteomes" id="UP001303046"/>
    </source>
</evidence>
<gene>
    <name evidence="3" type="primary">Necator_chrV.g20167</name>
    <name evidence="3" type="ORF">RB195_015375</name>
</gene>
<accession>A0ABR1E4E9</accession>
<evidence type="ECO:0000313" key="3">
    <source>
        <dbReference type="EMBL" id="KAK6757521.1"/>
    </source>
</evidence>
<organism evidence="3 4">
    <name type="scientific">Necator americanus</name>
    <name type="common">Human hookworm</name>
    <dbReference type="NCBI Taxonomy" id="51031"/>
    <lineage>
        <taxon>Eukaryota</taxon>
        <taxon>Metazoa</taxon>
        <taxon>Ecdysozoa</taxon>
        <taxon>Nematoda</taxon>
        <taxon>Chromadorea</taxon>
        <taxon>Rhabditida</taxon>
        <taxon>Rhabditina</taxon>
        <taxon>Rhabditomorpha</taxon>
        <taxon>Strongyloidea</taxon>
        <taxon>Ancylostomatidae</taxon>
        <taxon>Bunostominae</taxon>
        <taxon>Necator</taxon>
    </lineage>
</organism>
<dbReference type="Proteomes" id="UP001303046">
    <property type="component" value="Unassembled WGS sequence"/>
</dbReference>
<name>A0ABR1E4E9_NECAM</name>
<dbReference type="EMBL" id="JAVFWL010000005">
    <property type="protein sequence ID" value="KAK6757521.1"/>
    <property type="molecule type" value="Genomic_DNA"/>
</dbReference>
<keyword evidence="2" id="KW-0472">Membrane</keyword>
<evidence type="ECO:0000256" key="1">
    <source>
        <dbReference type="SAM" id="MobiDB-lite"/>
    </source>
</evidence>
<keyword evidence="4" id="KW-1185">Reference proteome</keyword>
<protein>
    <submittedName>
        <fullName evidence="3">Uncharacterized protein</fullName>
    </submittedName>
</protein>
<feature type="region of interest" description="Disordered" evidence="1">
    <location>
        <begin position="139"/>
        <end position="213"/>
    </location>
</feature>
<evidence type="ECO:0000256" key="2">
    <source>
        <dbReference type="SAM" id="Phobius"/>
    </source>
</evidence>
<reference evidence="3 4" key="1">
    <citation type="submission" date="2023-08" db="EMBL/GenBank/DDBJ databases">
        <title>A Necator americanus chromosomal reference genome.</title>
        <authorList>
            <person name="Ilik V."/>
            <person name="Petrzelkova K.J."/>
            <person name="Pardy F."/>
            <person name="Fuh T."/>
            <person name="Niatou-Singa F.S."/>
            <person name="Gouil Q."/>
            <person name="Baker L."/>
            <person name="Ritchie M.E."/>
            <person name="Jex A.R."/>
            <person name="Gazzola D."/>
            <person name="Li H."/>
            <person name="Toshio Fujiwara R."/>
            <person name="Zhan B."/>
            <person name="Aroian R.V."/>
            <person name="Pafco B."/>
            <person name="Schwarz E.M."/>
        </authorList>
    </citation>
    <scope>NUCLEOTIDE SEQUENCE [LARGE SCALE GENOMIC DNA]</scope>
    <source>
        <strain evidence="3 4">Aroian</strain>
        <tissue evidence="3">Whole animal</tissue>
    </source>
</reference>
<keyword evidence="2" id="KW-1133">Transmembrane helix</keyword>
<feature type="transmembrane region" description="Helical" evidence="2">
    <location>
        <begin position="38"/>
        <end position="57"/>
    </location>
</feature>
<feature type="compositionally biased region" description="Basic and acidic residues" evidence="1">
    <location>
        <begin position="139"/>
        <end position="152"/>
    </location>
</feature>
<comment type="caution">
    <text evidence="3">The sequence shown here is derived from an EMBL/GenBank/DDBJ whole genome shotgun (WGS) entry which is preliminary data.</text>
</comment>
<proteinExistence type="predicted"/>
<feature type="compositionally biased region" description="Basic and acidic residues" evidence="1">
    <location>
        <begin position="198"/>
        <end position="211"/>
    </location>
</feature>
<feature type="region of interest" description="Disordered" evidence="1">
    <location>
        <begin position="80"/>
        <end position="123"/>
    </location>
</feature>
<feature type="region of interest" description="Disordered" evidence="1">
    <location>
        <begin position="234"/>
        <end position="259"/>
    </location>
</feature>
<keyword evidence="2" id="KW-0812">Transmembrane</keyword>
<sequence>MLWEVALIVSFEQIGPKQDRTGYSYVFRCYSSFNCGDYSIAVIVVIGAFSYAFYLWYHDESQRKRKPKFAKVDGPIQLPGELKGVEPSPSVKALRARTPTGRRKSSAAATPSEHRSENDDLPVAIPFSSAELEIEYGKDPTARSPENLEHVKPAQLFSPEDTNEEIKVHTTPIRPKKPEKDSNSTKTAKQAEPSAVKLQEESKTTTARQEDVMPVDSMQKEGLREELMRKGLGEALDSESDMKDKESQSPLLVPSRTASDTSVMKTSHCYCRITNKSKPLKDNSCLFDPNVKLKLVPTETHPITYSRYNPIRLIDPIDSITELTQKPLENDPGIEEQNFLTPFYPIVHAISYAHWHAKMIDELIRNKDFVE</sequence>